<evidence type="ECO:0000313" key="3">
    <source>
        <dbReference type="Proteomes" id="UP000316500"/>
    </source>
</evidence>
<feature type="transmembrane region" description="Helical" evidence="1">
    <location>
        <begin position="28"/>
        <end position="49"/>
    </location>
</feature>
<accession>A0A558HC83</accession>
<dbReference type="AlphaFoldDB" id="A0A558HC83"/>
<dbReference type="RefSeq" id="WP_144647783.1">
    <property type="nucleotide sequence ID" value="NZ_VNFK01000001.1"/>
</dbReference>
<organism evidence="2 3">
    <name type="scientific">Paenarthrobacter nitroguajacolicus</name>
    <name type="common">Arthrobacter nitroguajacolicus</name>
    <dbReference type="NCBI Taxonomy" id="211146"/>
    <lineage>
        <taxon>Bacteria</taxon>
        <taxon>Bacillati</taxon>
        <taxon>Actinomycetota</taxon>
        <taxon>Actinomycetes</taxon>
        <taxon>Micrococcales</taxon>
        <taxon>Micrococcaceae</taxon>
        <taxon>Paenarthrobacter</taxon>
    </lineage>
</organism>
<keyword evidence="1" id="KW-0472">Membrane</keyword>
<keyword evidence="1" id="KW-0812">Transmembrane</keyword>
<dbReference type="EMBL" id="VNFK01000001">
    <property type="protein sequence ID" value="TVU66739.1"/>
    <property type="molecule type" value="Genomic_DNA"/>
</dbReference>
<proteinExistence type="predicted"/>
<comment type="caution">
    <text evidence="2">The sequence shown here is derived from an EMBL/GenBank/DDBJ whole genome shotgun (WGS) entry which is preliminary data.</text>
</comment>
<reference evidence="2 3" key="1">
    <citation type="submission" date="2019-07" db="EMBL/GenBank/DDBJ databases">
        <title>Diversity of Bacteria from Kongsfjorden, Arctic.</title>
        <authorList>
            <person name="Yu Y."/>
        </authorList>
    </citation>
    <scope>NUCLEOTIDE SEQUENCE [LARGE SCALE GENOMIC DNA]</scope>
    <source>
        <strain evidence="2 3">SM1928</strain>
    </source>
</reference>
<evidence type="ECO:0000256" key="1">
    <source>
        <dbReference type="SAM" id="Phobius"/>
    </source>
</evidence>
<sequence>MASGILGIVLGVWLFFSFLVGVSLQQQAVLLLTLLACLGSIAAGIVVLVKHRQRGRAESIVLICVAGVALLFSFGTFAQFLFTLMLSTPIFIVMGIGLARESKGY</sequence>
<protein>
    <submittedName>
        <fullName evidence="2">Uncharacterized protein</fullName>
    </submittedName>
</protein>
<gene>
    <name evidence="2" type="ORF">FQP90_00930</name>
</gene>
<name>A0A558HC83_PAENT</name>
<feature type="transmembrane region" description="Helical" evidence="1">
    <location>
        <begin position="56"/>
        <end position="74"/>
    </location>
</feature>
<dbReference type="Proteomes" id="UP000316500">
    <property type="component" value="Unassembled WGS sequence"/>
</dbReference>
<keyword evidence="1" id="KW-1133">Transmembrane helix</keyword>
<dbReference type="OrthoDB" id="10015764at2"/>
<evidence type="ECO:0000313" key="2">
    <source>
        <dbReference type="EMBL" id="TVU66739.1"/>
    </source>
</evidence>
<feature type="transmembrane region" description="Helical" evidence="1">
    <location>
        <begin position="5"/>
        <end position="22"/>
    </location>
</feature>